<dbReference type="InterPro" id="IPR008936">
    <property type="entry name" value="Rho_GTPase_activation_prot"/>
</dbReference>
<dbReference type="SMART" id="SM00516">
    <property type="entry name" value="SEC14"/>
    <property type="match status" value="1"/>
</dbReference>
<organism evidence="4 5">
    <name type="scientific">Saitoella complicata (strain BCRC 22490 / CBS 7301 / JCM 7358 / NBRC 10748 / NRRL Y-17804)</name>
    <dbReference type="NCBI Taxonomy" id="698492"/>
    <lineage>
        <taxon>Eukaryota</taxon>
        <taxon>Fungi</taxon>
        <taxon>Dikarya</taxon>
        <taxon>Ascomycota</taxon>
        <taxon>Taphrinomycotina</taxon>
        <taxon>Taphrinomycotina incertae sedis</taxon>
        <taxon>Saitoella</taxon>
    </lineage>
</organism>
<feature type="region of interest" description="Disordered" evidence="1">
    <location>
        <begin position="436"/>
        <end position="542"/>
    </location>
</feature>
<dbReference type="Pfam" id="PF13716">
    <property type="entry name" value="CRAL_TRIO_2"/>
    <property type="match status" value="1"/>
</dbReference>
<comment type="caution">
    <text evidence="4">The sequence shown here is derived from an EMBL/GenBank/DDBJ whole genome shotgun (WGS) entry which is preliminary data.</text>
</comment>
<dbReference type="PANTHER" id="PTHR45808">
    <property type="entry name" value="RHO GTPASE-ACTIVATING PROTEIN 68F"/>
    <property type="match status" value="1"/>
</dbReference>
<dbReference type="GO" id="GO:0005096">
    <property type="term" value="F:GTPase activator activity"/>
    <property type="evidence" value="ECO:0007669"/>
    <property type="project" value="TreeGrafter"/>
</dbReference>
<protein>
    <recommendedName>
        <fullName evidence="6">Rho-GAP domain-containing protein</fullName>
    </recommendedName>
</protein>
<dbReference type="SUPFAM" id="SSF52087">
    <property type="entry name" value="CRAL/TRIO domain"/>
    <property type="match status" value="1"/>
</dbReference>
<evidence type="ECO:0000259" key="2">
    <source>
        <dbReference type="PROSITE" id="PS50191"/>
    </source>
</evidence>
<dbReference type="Gene3D" id="3.40.525.10">
    <property type="entry name" value="CRAL-TRIO lipid binding domain"/>
    <property type="match status" value="1"/>
</dbReference>
<evidence type="ECO:0000313" key="5">
    <source>
        <dbReference type="Proteomes" id="UP000033140"/>
    </source>
</evidence>
<dbReference type="Pfam" id="PF00620">
    <property type="entry name" value="RhoGAP"/>
    <property type="match status" value="1"/>
</dbReference>
<feature type="compositionally biased region" description="Low complexity" evidence="1">
    <location>
        <begin position="485"/>
        <end position="502"/>
    </location>
</feature>
<feature type="compositionally biased region" description="Low complexity" evidence="1">
    <location>
        <begin position="459"/>
        <end position="478"/>
    </location>
</feature>
<dbReference type="InterPro" id="IPR036865">
    <property type="entry name" value="CRAL-TRIO_dom_sf"/>
</dbReference>
<gene>
    <name evidence="4" type="ORF">G7K_2690-t1</name>
</gene>
<evidence type="ECO:0008006" key="6">
    <source>
        <dbReference type="Google" id="ProtNLM"/>
    </source>
</evidence>
<keyword evidence="5" id="KW-1185">Reference proteome</keyword>
<dbReference type="SMART" id="SM00324">
    <property type="entry name" value="RhoGAP"/>
    <property type="match status" value="1"/>
</dbReference>
<feature type="domain" description="CRAL-TRIO" evidence="2">
    <location>
        <begin position="62"/>
        <end position="218"/>
    </location>
</feature>
<reference evidence="4 5" key="2">
    <citation type="journal article" date="2014" name="J. Gen. Appl. Microbiol.">
        <title>The early diverging ascomycetous budding yeast Saitoella complicata has three histone deacetylases belonging to the Clr6, Hos2, and Rpd3 lineages.</title>
        <authorList>
            <person name="Nishida H."/>
            <person name="Matsumoto T."/>
            <person name="Kondo S."/>
            <person name="Hamamoto M."/>
            <person name="Yoshikawa H."/>
        </authorList>
    </citation>
    <scope>NUCLEOTIDE SEQUENCE [LARGE SCALE GENOMIC DNA]</scope>
    <source>
        <strain evidence="4 5">NRRL Y-17804</strain>
    </source>
</reference>
<dbReference type="InterPro" id="IPR001251">
    <property type="entry name" value="CRAL-TRIO_dom"/>
</dbReference>
<dbReference type="GO" id="GO:0007264">
    <property type="term" value="P:small GTPase-mediated signal transduction"/>
    <property type="evidence" value="ECO:0007669"/>
    <property type="project" value="TreeGrafter"/>
</dbReference>
<dbReference type="Gene3D" id="1.10.555.10">
    <property type="entry name" value="Rho GTPase activation protein"/>
    <property type="match status" value="1"/>
</dbReference>
<dbReference type="CDD" id="cd00170">
    <property type="entry name" value="SEC14"/>
    <property type="match status" value="1"/>
</dbReference>
<evidence type="ECO:0000256" key="1">
    <source>
        <dbReference type="SAM" id="MobiDB-lite"/>
    </source>
</evidence>
<dbReference type="SUPFAM" id="SSF48350">
    <property type="entry name" value="GTPase activation domain, GAP"/>
    <property type="match status" value="1"/>
</dbReference>
<dbReference type="Proteomes" id="UP000033140">
    <property type="component" value="Unassembled WGS sequence"/>
</dbReference>
<reference evidence="4 5" key="1">
    <citation type="journal article" date="2011" name="J. Gen. Appl. Microbiol.">
        <title>Draft genome sequencing of the enigmatic yeast Saitoella complicata.</title>
        <authorList>
            <person name="Nishida H."/>
            <person name="Hamamoto M."/>
            <person name="Sugiyama J."/>
        </authorList>
    </citation>
    <scope>NUCLEOTIDE SEQUENCE [LARGE SCALE GENOMIC DNA]</scope>
    <source>
        <strain evidence="4 5">NRRL Y-17804</strain>
    </source>
</reference>
<dbReference type="PANTHER" id="PTHR45808:SF2">
    <property type="entry name" value="RHO GTPASE-ACTIVATING PROTEIN 68F"/>
    <property type="match status" value="1"/>
</dbReference>
<reference evidence="4 5" key="3">
    <citation type="journal article" date="2015" name="Genome Announc.">
        <title>Draft Genome Sequence of the Archiascomycetous Yeast Saitoella complicata.</title>
        <authorList>
            <person name="Yamauchi K."/>
            <person name="Kondo S."/>
            <person name="Hamamoto M."/>
            <person name="Takahashi Y."/>
            <person name="Ogura Y."/>
            <person name="Hayashi T."/>
            <person name="Nishida H."/>
        </authorList>
    </citation>
    <scope>NUCLEOTIDE SEQUENCE [LARGE SCALE GENOMIC DNA]</scope>
    <source>
        <strain evidence="4 5">NRRL Y-17804</strain>
    </source>
</reference>
<dbReference type="AlphaFoldDB" id="A0A0E9NF79"/>
<name>A0A0E9NF79_SAICN</name>
<feature type="compositionally biased region" description="Low complexity" evidence="1">
    <location>
        <begin position="440"/>
        <end position="451"/>
    </location>
</feature>
<dbReference type="GO" id="GO:0032153">
    <property type="term" value="C:cell division site"/>
    <property type="evidence" value="ECO:0007669"/>
    <property type="project" value="UniProtKB-ARBA"/>
</dbReference>
<dbReference type="PROSITE" id="PS50191">
    <property type="entry name" value="CRAL_TRIO"/>
    <property type="match status" value="1"/>
</dbReference>
<feature type="domain" description="Rho-GAP" evidence="3">
    <location>
        <begin position="234"/>
        <end position="426"/>
    </location>
</feature>
<dbReference type="InterPro" id="IPR000198">
    <property type="entry name" value="RhoGAP_dom"/>
</dbReference>
<accession>A0A0E9NF79</accession>
<evidence type="ECO:0000313" key="4">
    <source>
        <dbReference type="EMBL" id="GAO48517.1"/>
    </source>
</evidence>
<proteinExistence type="predicted"/>
<evidence type="ECO:0000259" key="3">
    <source>
        <dbReference type="PROSITE" id="PS50238"/>
    </source>
</evidence>
<dbReference type="CDD" id="cd00159">
    <property type="entry name" value="RhoGAP"/>
    <property type="match status" value="1"/>
</dbReference>
<dbReference type="PROSITE" id="PS50238">
    <property type="entry name" value="RHOGAP"/>
    <property type="match status" value="1"/>
</dbReference>
<sequence>MNFLFLVSDPREATSSIHPEDGCGTASTVMSKSFFTFPRSSQAPGDVDEHYDAFDGHSGAPDVGVYDELARRIVYPAGVDYEGKPLVVMAACNFPNPKDSDYDFLLQRVLAALDLYIDESDYSVVLLAGGGQHRMSWPWMLKSYGSLGRKYRKNIKSLYILHSTWWVRVLFDLTNTITSPKFAKKVKHVATLSELATLVPLNQIDIPPEVYKHNSKYEAHVEVPAQDQGAMFGLKLEDVMGHEGENGLPRVVRDVINYLRAEGLNVEGIFRRSPSSAVLKQVKSAYDRDQNISLSDYDPFLAASLLKLYLRSLPEPIIPADLYPALKKVEPITDDSELVYFIRHTLLPNLGTPAVVLLSEICSLLHDVSLHSSVNLMHASNLAICISPCLLRHPTNPMVDATMSNPQSGGVGKLIVACIERTHEIFDLEGSQMAQQKTDSAFSISSTSQPSPTSPPPTASTYPTSTNTAATSSSTSTARRAGIAPSPSKYSTISSPRSRSVSAINPRTRAEDLFVPKSGSGTRASTEHKLPQPYQSVNRAGGKGVVGELKRVFEERSKVVEAQAQAERNKGKTVIRRSFT</sequence>
<dbReference type="EMBL" id="BACD03000015">
    <property type="protein sequence ID" value="GAO48517.1"/>
    <property type="molecule type" value="Genomic_DNA"/>
</dbReference>
<dbReference type="STRING" id="698492.A0A0E9NF79"/>
<dbReference type="GO" id="GO:0005938">
    <property type="term" value="C:cell cortex"/>
    <property type="evidence" value="ECO:0007669"/>
    <property type="project" value="UniProtKB-ARBA"/>
</dbReference>